<keyword evidence="1" id="KW-1133">Transmembrane helix</keyword>
<keyword evidence="3" id="KW-1185">Reference proteome</keyword>
<dbReference type="Proteomes" id="UP000232003">
    <property type="component" value="Chromosome"/>
</dbReference>
<proteinExistence type="predicted"/>
<sequence>MLIPTYHQFPHSSSIWWLAYQVAIAGMAILTRLNSLQ</sequence>
<dbReference type="AlphaFoldDB" id="A0A2K8T4G0"/>
<evidence type="ECO:0000313" key="2">
    <source>
        <dbReference type="EMBL" id="AUB42549.1"/>
    </source>
</evidence>
<protein>
    <submittedName>
        <fullName evidence="2">Uncharacterized protein</fullName>
    </submittedName>
</protein>
<dbReference type="EMBL" id="CP024785">
    <property type="protein sequence ID" value="AUB42549.1"/>
    <property type="molecule type" value="Genomic_DNA"/>
</dbReference>
<evidence type="ECO:0000256" key="1">
    <source>
        <dbReference type="SAM" id="Phobius"/>
    </source>
</evidence>
<name>A0A2K8T4G0_9NOSO</name>
<keyword evidence="1" id="KW-0812">Transmembrane</keyword>
<feature type="transmembrane region" description="Helical" evidence="1">
    <location>
        <begin position="15"/>
        <end position="33"/>
    </location>
</feature>
<organism evidence="2 3">
    <name type="scientific">Nostoc flagelliforme CCNUN1</name>
    <dbReference type="NCBI Taxonomy" id="2038116"/>
    <lineage>
        <taxon>Bacteria</taxon>
        <taxon>Bacillati</taxon>
        <taxon>Cyanobacteriota</taxon>
        <taxon>Cyanophyceae</taxon>
        <taxon>Nostocales</taxon>
        <taxon>Nostocaceae</taxon>
        <taxon>Nostoc</taxon>
    </lineage>
</organism>
<keyword evidence="1" id="KW-0472">Membrane</keyword>
<dbReference type="KEGG" id="nfl:COO91_08691"/>
<reference evidence="2 3" key="1">
    <citation type="submission" date="2017-11" db="EMBL/GenBank/DDBJ databases">
        <title>Complete genome of a free-living desiccation-tolerant cyanobacterium and its photosynthetic adaptation to extreme terrestrial habitat.</title>
        <authorList>
            <person name="Shang J."/>
        </authorList>
    </citation>
    <scope>NUCLEOTIDE SEQUENCE [LARGE SCALE GENOMIC DNA]</scope>
    <source>
        <strain evidence="2 3">CCNUN1</strain>
    </source>
</reference>
<gene>
    <name evidence="2" type="ORF">COO91_08691</name>
</gene>
<accession>A0A2K8T4G0</accession>
<evidence type="ECO:0000313" key="3">
    <source>
        <dbReference type="Proteomes" id="UP000232003"/>
    </source>
</evidence>